<accession>A0A8X6L3E3</accession>
<protein>
    <submittedName>
        <fullName evidence="1">Uncharacterized protein</fullName>
    </submittedName>
</protein>
<evidence type="ECO:0000313" key="2">
    <source>
        <dbReference type="Proteomes" id="UP000887116"/>
    </source>
</evidence>
<evidence type="ECO:0000313" key="1">
    <source>
        <dbReference type="EMBL" id="GFQ93961.1"/>
    </source>
</evidence>
<keyword evidence="2" id="KW-1185">Reference proteome</keyword>
<organism evidence="1 2">
    <name type="scientific">Trichonephila clavata</name>
    <name type="common">Joro spider</name>
    <name type="synonym">Nephila clavata</name>
    <dbReference type="NCBI Taxonomy" id="2740835"/>
    <lineage>
        <taxon>Eukaryota</taxon>
        <taxon>Metazoa</taxon>
        <taxon>Ecdysozoa</taxon>
        <taxon>Arthropoda</taxon>
        <taxon>Chelicerata</taxon>
        <taxon>Arachnida</taxon>
        <taxon>Araneae</taxon>
        <taxon>Araneomorphae</taxon>
        <taxon>Entelegynae</taxon>
        <taxon>Araneoidea</taxon>
        <taxon>Nephilidae</taxon>
        <taxon>Trichonephila</taxon>
    </lineage>
</organism>
<sequence>MESIPINITLDHPNGPQRFEQEHDELPNNVGLHSVCSRPLSTHPKIEGIMTKESSTLIGDFVVVTTNKQFYRCQELINSVIGFSNPTDFADYSRFASSSKNPLKKTCLLISTRVSLLPIHD</sequence>
<reference evidence="1" key="1">
    <citation type="submission" date="2020-07" db="EMBL/GenBank/DDBJ databases">
        <title>Multicomponent nature underlies the extraordinary mechanical properties of spider dragline silk.</title>
        <authorList>
            <person name="Kono N."/>
            <person name="Nakamura H."/>
            <person name="Mori M."/>
            <person name="Yoshida Y."/>
            <person name="Ohtoshi R."/>
            <person name="Malay A.D."/>
            <person name="Moran D.A.P."/>
            <person name="Tomita M."/>
            <person name="Numata K."/>
            <person name="Arakawa K."/>
        </authorList>
    </citation>
    <scope>NUCLEOTIDE SEQUENCE</scope>
</reference>
<comment type="caution">
    <text evidence="1">The sequence shown here is derived from an EMBL/GenBank/DDBJ whole genome shotgun (WGS) entry which is preliminary data.</text>
</comment>
<dbReference type="EMBL" id="BMAO01024232">
    <property type="protein sequence ID" value="GFQ93961.1"/>
    <property type="molecule type" value="Genomic_DNA"/>
</dbReference>
<gene>
    <name evidence="1" type="ORF">TNCT_198201</name>
</gene>
<proteinExistence type="predicted"/>
<name>A0A8X6L3E3_TRICU</name>
<dbReference type="Proteomes" id="UP000887116">
    <property type="component" value="Unassembled WGS sequence"/>
</dbReference>
<dbReference type="AlphaFoldDB" id="A0A8X6L3E3"/>